<dbReference type="AlphaFoldDB" id="A0A835UCX0"/>
<organism evidence="1 2">
    <name type="scientific">Vanilla planifolia</name>
    <name type="common">Vanilla</name>
    <dbReference type="NCBI Taxonomy" id="51239"/>
    <lineage>
        <taxon>Eukaryota</taxon>
        <taxon>Viridiplantae</taxon>
        <taxon>Streptophyta</taxon>
        <taxon>Embryophyta</taxon>
        <taxon>Tracheophyta</taxon>
        <taxon>Spermatophyta</taxon>
        <taxon>Magnoliopsida</taxon>
        <taxon>Liliopsida</taxon>
        <taxon>Asparagales</taxon>
        <taxon>Orchidaceae</taxon>
        <taxon>Vanilloideae</taxon>
        <taxon>Vanilleae</taxon>
        <taxon>Vanilla</taxon>
    </lineage>
</organism>
<keyword evidence="2" id="KW-1185">Reference proteome</keyword>
<protein>
    <submittedName>
        <fullName evidence="1">Uncharacterized protein</fullName>
    </submittedName>
</protein>
<reference evidence="1 2" key="1">
    <citation type="journal article" date="2020" name="Nat. Food">
        <title>A phased Vanilla planifolia genome enables genetic improvement of flavour and production.</title>
        <authorList>
            <person name="Hasing T."/>
            <person name="Tang H."/>
            <person name="Brym M."/>
            <person name="Khazi F."/>
            <person name="Huang T."/>
            <person name="Chambers A.H."/>
        </authorList>
    </citation>
    <scope>NUCLEOTIDE SEQUENCE [LARGE SCALE GENOMIC DNA]</scope>
    <source>
        <tissue evidence="1">Leaf</tissue>
    </source>
</reference>
<evidence type="ECO:0000313" key="1">
    <source>
        <dbReference type="EMBL" id="KAG0458349.1"/>
    </source>
</evidence>
<name>A0A835UCX0_VANPL</name>
<accession>A0A835UCX0</accession>
<evidence type="ECO:0000313" key="2">
    <source>
        <dbReference type="Proteomes" id="UP000636800"/>
    </source>
</evidence>
<comment type="caution">
    <text evidence="1">The sequence shown here is derived from an EMBL/GenBank/DDBJ whole genome shotgun (WGS) entry which is preliminary data.</text>
</comment>
<dbReference type="OrthoDB" id="3176171at2759"/>
<dbReference type="EMBL" id="JADCNL010000012">
    <property type="protein sequence ID" value="KAG0458349.1"/>
    <property type="molecule type" value="Genomic_DNA"/>
</dbReference>
<proteinExistence type="predicted"/>
<gene>
    <name evidence="1" type="ORF">HPP92_023506</name>
</gene>
<dbReference type="Proteomes" id="UP000636800">
    <property type="component" value="Chromosome 12"/>
</dbReference>
<sequence>MDLSIALKQTFSQNGDDEHEEPDNRSEISSVLHAFVDDADTKLRNEKSKLFEIISQHLRKLYEQPSVLHEGLVFNTS</sequence>